<keyword evidence="2" id="KW-0560">Oxidoreductase</keyword>
<comment type="caution">
    <text evidence="5">The sequence shown here is derived from an EMBL/GenBank/DDBJ whole genome shotgun (WGS) entry which is preliminary data.</text>
</comment>
<evidence type="ECO:0000256" key="1">
    <source>
        <dbReference type="ARBA" id="ARBA00001917"/>
    </source>
</evidence>
<dbReference type="PANTHER" id="PTHR10578:SF149">
    <property type="entry name" value="2-HYDROXYACID OXIDASE 2"/>
    <property type="match status" value="1"/>
</dbReference>
<dbReference type="CDD" id="cd02809">
    <property type="entry name" value="alpha_hydroxyacid_oxid_FMN"/>
    <property type="match status" value="1"/>
</dbReference>
<protein>
    <submittedName>
        <fullName evidence="5">FMN hydroxy acid dehydrogenase domain-containing protein</fullName>
    </submittedName>
</protein>
<dbReference type="PROSITE" id="PS51349">
    <property type="entry name" value="FMN_HYDROXY_ACID_DH_2"/>
    <property type="match status" value="1"/>
</dbReference>
<dbReference type="Pfam" id="PF01070">
    <property type="entry name" value="FMN_dh"/>
    <property type="match status" value="1"/>
</dbReference>
<feature type="domain" description="FMN hydroxy acid dehydrogenase" evidence="4">
    <location>
        <begin position="21"/>
        <end position="383"/>
    </location>
</feature>
<dbReference type="EMBL" id="JARVKM010000014">
    <property type="protein sequence ID" value="KAK9778669.1"/>
    <property type="molecule type" value="Genomic_DNA"/>
</dbReference>
<reference evidence="5 6" key="1">
    <citation type="submission" date="2024-02" db="EMBL/GenBank/DDBJ databases">
        <title>First draft genome assembly of two strains of Seiridium cardinale.</title>
        <authorList>
            <person name="Emiliani G."/>
            <person name="Scali E."/>
        </authorList>
    </citation>
    <scope>NUCLEOTIDE SEQUENCE [LARGE SCALE GENOMIC DNA]</scope>
    <source>
        <strain evidence="5 6">BM-138-000479</strain>
    </source>
</reference>
<accession>A0ABR2XXZ0</accession>
<evidence type="ECO:0000313" key="5">
    <source>
        <dbReference type="EMBL" id="KAK9778669.1"/>
    </source>
</evidence>
<dbReference type="PIRSF" id="PIRSF000138">
    <property type="entry name" value="Al-hdrx_acd_dh"/>
    <property type="match status" value="1"/>
</dbReference>
<gene>
    <name evidence="5" type="ORF">SCAR479_04292</name>
</gene>
<evidence type="ECO:0000256" key="2">
    <source>
        <dbReference type="ARBA" id="ARBA00023002"/>
    </source>
</evidence>
<dbReference type="InterPro" id="IPR037396">
    <property type="entry name" value="FMN_HAD"/>
</dbReference>
<dbReference type="InterPro" id="IPR008259">
    <property type="entry name" value="FMN_hydac_DH_AS"/>
</dbReference>
<dbReference type="InterPro" id="IPR012133">
    <property type="entry name" value="Alpha-hydoxy_acid_DH_FMN"/>
</dbReference>
<dbReference type="Gene3D" id="3.20.20.70">
    <property type="entry name" value="Aldolase class I"/>
    <property type="match status" value="1"/>
</dbReference>
<keyword evidence="6" id="KW-1185">Reference proteome</keyword>
<comment type="similarity">
    <text evidence="3">Belongs to the FMN-dependent alpha-hydroxy acid dehydrogenase family.</text>
</comment>
<dbReference type="InterPro" id="IPR013785">
    <property type="entry name" value="Aldolase_TIM"/>
</dbReference>
<evidence type="ECO:0000259" key="4">
    <source>
        <dbReference type="PROSITE" id="PS51349"/>
    </source>
</evidence>
<dbReference type="PROSITE" id="PS00557">
    <property type="entry name" value="FMN_HYDROXY_ACID_DH_1"/>
    <property type="match status" value="1"/>
</dbReference>
<comment type="cofactor">
    <cofactor evidence="1">
        <name>FMN</name>
        <dbReference type="ChEBI" id="CHEBI:58210"/>
    </cofactor>
</comment>
<name>A0ABR2XXZ0_9PEZI</name>
<dbReference type="InterPro" id="IPR000262">
    <property type="entry name" value="FMN-dep_DH"/>
</dbReference>
<organism evidence="5 6">
    <name type="scientific">Seiridium cardinale</name>
    <dbReference type="NCBI Taxonomy" id="138064"/>
    <lineage>
        <taxon>Eukaryota</taxon>
        <taxon>Fungi</taxon>
        <taxon>Dikarya</taxon>
        <taxon>Ascomycota</taxon>
        <taxon>Pezizomycotina</taxon>
        <taxon>Sordariomycetes</taxon>
        <taxon>Xylariomycetidae</taxon>
        <taxon>Amphisphaeriales</taxon>
        <taxon>Sporocadaceae</taxon>
        <taxon>Seiridium</taxon>
    </lineage>
</organism>
<proteinExistence type="inferred from homology"/>
<dbReference type="SUPFAM" id="SSF51395">
    <property type="entry name" value="FMN-linked oxidoreductases"/>
    <property type="match status" value="1"/>
</dbReference>
<sequence length="390" mass="42497">MANRGVSYDANVHTIADLKELGSQKLPIMYRGVQSQHHGVQEAAAVTLIPNCQDPCRLNDNEAAFDRYKIKPRILVNVDNVDLSTEIFGIKTSLPFGFSPAAMHKLAHPDGEAAVSRVAAKYGLCMGLSSYATDSLENVAAQGSGNPYVAQLCVLRDRETSLQILRRAEEAGYKAAFISVDTPLLGRRLNEYRNNFTLPDELEWPNLLSNGKSELSGAQRVSEEANKHDFDPSLDWDSAIPWLRANTKMQIWIKGVYCAEDVTLAIKYGLDGVVVSNHGGRQLDGVPATLDALRECVVAAGGRIPVAVDGGIRRGTDIFKALAMGASHCFVGRIPIWGLAYNGQEGVDLAVKILHDELKITMALAGCRTIKEITRQHITFLDSNGILAKL</sequence>
<dbReference type="PANTHER" id="PTHR10578">
    <property type="entry name" value="S -2-HYDROXY-ACID OXIDASE-RELATED"/>
    <property type="match status" value="1"/>
</dbReference>
<dbReference type="Proteomes" id="UP001465668">
    <property type="component" value="Unassembled WGS sequence"/>
</dbReference>
<evidence type="ECO:0000313" key="6">
    <source>
        <dbReference type="Proteomes" id="UP001465668"/>
    </source>
</evidence>
<evidence type="ECO:0000256" key="3">
    <source>
        <dbReference type="ARBA" id="ARBA00024042"/>
    </source>
</evidence>